<evidence type="ECO:0000313" key="3">
    <source>
        <dbReference type="Proteomes" id="UP000320184"/>
    </source>
</evidence>
<dbReference type="Gene3D" id="2.60.40.4070">
    <property type="match status" value="1"/>
</dbReference>
<dbReference type="EMBL" id="VBOT01000117">
    <property type="protein sequence ID" value="TMQ49738.1"/>
    <property type="molecule type" value="Genomic_DNA"/>
</dbReference>
<protein>
    <recommendedName>
        <fullName evidence="1">FlgD/Vpr Ig-like domain-containing protein</fullName>
    </recommendedName>
</protein>
<reference evidence="2 3" key="1">
    <citation type="journal article" date="2019" name="Nat. Microbiol.">
        <title>Mediterranean grassland soil C-N compound turnover is dependent on rainfall and depth, and is mediated by genomically divergent microorganisms.</title>
        <authorList>
            <person name="Diamond S."/>
            <person name="Andeer P.F."/>
            <person name="Li Z."/>
            <person name="Crits-Christoph A."/>
            <person name="Burstein D."/>
            <person name="Anantharaman K."/>
            <person name="Lane K.R."/>
            <person name="Thomas B.C."/>
            <person name="Pan C."/>
            <person name="Northen T.R."/>
            <person name="Banfield J.F."/>
        </authorList>
    </citation>
    <scope>NUCLEOTIDE SEQUENCE [LARGE SCALE GENOMIC DNA]</scope>
    <source>
        <strain evidence="2">WS_3</strain>
    </source>
</reference>
<dbReference type="Pfam" id="PF13860">
    <property type="entry name" value="FlgD_ig"/>
    <property type="match status" value="1"/>
</dbReference>
<proteinExistence type="predicted"/>
<dbReference type="InterPro" id="IPR025965">
    <property type="entry name" value="FlgD/Vpr_Ig-like"/>
</dbReference>
<evidence type="ECO:0000259" key="1">
    <source>
        <dbReference type="Pfam" id="PF13860"/>
    </source>
</evidence>
<sequence length="108" mass="12207">TRGRYQGHIRPGVSKCELVHLRKRPDPPRAEPLLRKDPDSLRDRSRRLALVDVSGRVVATLVDGIQRSGRYELAWDGTRAGQRLTPGLYFVRLTAPDRTVVRKLATVP</sequence>
<evidence type="ECO:0000313" key="2">
    <source>
        <dbReference type="EMBL" id="TMQ49738.1"/>
    </source>
</evidence>
<accession>A0A538SED3</accession>
<dbReference type="Proteomes" id="UP000320184">
    <property type="component" value="Unassembled WGS sequence"/>
</dbReference>
<comment type="caution">
    <text evidence="2">The sequence shown here is derived from an EMBL/GenBank/DDBJ whole genome shotgun (WGS) entry which is preliminary data.</text>
</comment>
<dbReference type="AlphaFoldDB" id="A0A538SED3"/>
<gene>
    <name evidence="2" type="ORF">E6K73_09485</name>
</gene>
<organism evidence="2 3">
    <name type="scientific">Eiseniibacteriota bacterium</name>
    <dbReference type="NCBI Taxonomy" id="2212470"/>
    <lineage>
        <taxon>Bacteria</taxon>
        <taxon>Candidatus Eiseniibacteriota</taxon>
    </lineage>
</organism>
<name>A0A538SED3_UNCEI</name>
<feature type="domain" description="FlgD/Vpr Ig-like" evidence="1">
    <location>
        <begin position="49"/>
        <end position="95"/>
    </location>
</feature>
<feature type="non-terminal residue" evidence="2">
    <location>
        <position position="1"/>
    </location>
</feature>